<dbReference type="PROSITE" id="PS51762">
    <property type="entry name" value="GH16_2"/>
    <property type="match status" value="1"/>
</dbReference>
<evidence type="ECO:0000313" key="8">
    <source>
        <dbReference type="Proteomes" id="UP001174691"/>
    </source>
</evidence>
<dbReference type="CDD" id="cd02181">
    <property type="entry name" value="GH16_fungal_Lam16A_glucanase"/>
    <property type="match status" value="1"/>
</dbReference>
<reference evidence="7" key="1">
    <citation type="submission" date="2022-07" db="EMBL/GenBank/DDBJ databases">
        <title>Fungi with potential for degradation of polypropylene.</title>
        <authorList>
            <person name="Gostincar C."/>
        </authorList>
    </citation>
    <scope>NUCLEOTIDE SEQUENCE</scope>
    <source>
        <strain evidence="7">EXF-13287</strain>
    </source>
</reference>
<evidence type="ECO:0000259" key="6">
    <source>
        <dbReference type="PROSITE" id="PS51762"/>
    </source>
</evidence>
<evidence type="ECO:0000256" key="1">
    <source>
        <dbReference type="ARBA" id="ARBA00000124"/>
    </source>
</evidence>
<evidence type="ECO:0000256" key="2">
    <source>
        <dbReference type="ARBA" id="ARBA00006865"/>
    </source>
</evidence>
<keyword evidence="5" id="KW-0326">Glycosidase</keyword>
<dbReference type="AlphaFoldDB" id="A0AA38SL91"/>
<gene>
    <name evidence="7" type="ORF">NKR19_g928</name>
</gene>
<dbReference type="Gene3D" id="2.60.120.200">
    <property type="match status" value="1"/>
</dbReference>
<evidence type="ECO:0000256" key="5">
    <source>
        <dbReference type="ARBA" id="ARBA00023295"/>
    </source>
</evidence>
<protein>
    <recommendedName>
        <fullName evidence="3">endo-1,3(4)-beta-glucanase</fullName>
        <ecNumber evidence="3">3.2.1.6</ecNumber>
    </recommendedName>
</protein>
<sequence length="317" mass="33454">MAQAAYTQVDQYDPSNFFDKMEFFSGADPTNGFVKYVDTATADANGLAGFAQGGIYLGSDSKNPTTAGRSSTRVTSKQAYTKGLFIADIAHMPAGTGDGGSCGLWPAFWMFGPNWPSSGEIDIIEGVNNQQSNSVTLHTGAGCRMTNTGALASTKLANADCQGNQGCGQQTSATNNYGAGFNAAGGGVYAVEWTSDHIAVWFFPRGDPTAARLASPSGGAAPDPASFGQPMARFVGDSCSIDDHFVNNNIVFNIAYCGDWAGQVWAQDPTCSRLTPTCSQYVAEHPEAFAEAYWLINSVKVYQQQGGAKREARESVA</sequence>
<feature type="domain" description="GH16" evidence="6">
    <location>
        <begin position="6"/>
        <end position="269"/>
    </location>
</feature>
<dbReference type="InterPro" id="IPR000757">
    <property type="entry name" value="Beta-glucanase-like"/>
</dbReference>
<evidence type="ECO:0000256" key="4">
    <source>
        <dbReference type="ARBA" id="ARBA00022801"/>
    </source>
</evidence>
<dbReference type="PANTHER" id="PTHR10963:SF24">
    <property type="entry name" value="GLYCOSIDASE C21B10.07-RELATED"/>
    <property type="match status" value="1"/>
</dbReference>
<dbReference type="EC" id="3.2.1.6" evidence="3"/>
<dbReference type="InterPro" id="IPR013320">
    <property type="entry name" value="ConA-like_dom_sf"/>
</dbReference>
<keyword evidence="4 7" id="KW-0378">Hydrolase</keyword>
<keyword evidence="8" id="KW-1185">Reference proteome</keyword>
<evidence type="ECO:0000256" key="3">
    <source>
        <dbReference type="ARBA" id="ARBA00012599"/>
    </source>
</evidence>
<dbReference type="SUPFAM" id="SSF49899">
    <property type="entry name" value="Concanavalin A-like lectins/glucanases"/>
    <property type="match status" value="1"/>
</dbReference>
<dbReference type="FunFam" id="2.60.120.200:FF:000114">
    <property type="entry name" value="Probable endo-1,3(4)-beta-glucanase NFIA_089530"/>
    <property type="match status" value="1"/>
</dbReference>
<proteinExistence type="inferred from homology"/>
<dbReference type="GO" id="GO:0052861">
    <property type="term" value="F:endo-1,3(4)-beta-glucanase activity"/>
    <property type="evidence" value="ECO:0007669"/>
    <property type="project" value="UniProtKB-EC"/>
</dbReference>
<dbReference type="Pfam" id="PF26113">
    <property type="entry name" value="GH16_XgeA"/>
    <property type="match status" value="1"/>
</dbReference>
<evidence type="ECO:0000313" key="7">
    <source>
        <dbReference type="EMBL" id="KAJ9164872.1"/>
    </source>
</evidence>
<dbReference type="PANTHER" id="PTHR10963">
    <property type="entry name" value="GLYCOSYL HYDROLASE-RELATED"/>
    <property type="match status" value="1"/>
</dbReference>
<comment type="caution">
    <text evidence="7">The sequence shown here is derived from an EMBL/GenBank/DDBJ whole genome shotgun (WGS) entry which is preliminary data.</text>
</comment>
<comment type="catalytic activity">
    <reaction evidence="1">
        <text>Endohydrolysis of (1-&gt;3)- or (1-&gt;4)-linkages in beta-D-glucans when the glucose residue whose reducing group is involved in the linkage to be hydrolyzed is itself substituted at C-3.</text>
        <dbReference type="EC" id="3.2.1.6"/>
    </reaction>
</comment>
<organism evidence="7 8">
    <name type="scientific">Coniochaeta hoffmannii</name>
    <dbReference type="NCBI Taxonomy" id="91930"/>
    <lineage>
        <taxon>Eukaryota</taxon>
        <taxon>Fungi</taxon>
        <taxon>Dikarya</taxon>
        <taxon>Ascomycota</taxon>
        <taxon>Pezizomycotina</taxon>
        <taxon>Sordariomycetes</taxon>
        <taxon>Sordariomycetidae</taxon>
        <taxon>Coniochaetales</taxon>
        <taxon>Coniochaetaceae</taxon>
        <taxon>Coniochaeta</taxon>
    </lineage>
</organism>
<dbReference type="Proteomes" id="UP001174691">
    <property type="component" value="Unassembled WGS sequence"/>
</dbReference>
<name>A0AA38SL91_9PEZI</name>
<dbReference type="EMBL" id="JANBVN010000008">
    <property type="protein sequence ID" value="KAJ9164872.1"/>
    <property type="molecule type" value="Genomic_DNA"/>
</dbReference>
<dbReference type="GO" id="GO:0009251">
    <property type="term" value="P:glucan catabolic process"/>
    <property type="evidence" value="ECO:0007669"/>
    <property type="project" value="TreeGrafter"/>
</dbReference>
<dbReference type="InterPro" id="IPR050546">
    <property type="entry name" value="Glycosyl_Hydrlase_16"/>
</dbReference>
<accession>A0AA38SL91</accession>
<comment type="similarity">
    <text evidence="2">Belongs to the glycosyl hydrolase 16 family.</text>
</comment>